<proteinExistence type="predicted"/>
<feature type="transmembrane region" description="Helical" evidence="1">
    <location>
        <begin position="47"/>
        <end position="77"/>
    </location>
</feature>
<dbReference type="PANTHER" id="PTHR40547:SF1">
    <property type="entry name" value="SLL0298 PROTEIN"/>
    <property type="match status" value="1"/>
</dbReference>
<organism evidence="3 4">
    <name type="scientific">Geobacter hydrogenophilus</name>
    <dbReference type="NCBI Taxonomy" id="40983"/>
    <lineage>
        <taxon>Bacteria</taxon>
        <taxon>Pseudomonadati</taxon>
        <taxon>Thermodesulfobacteriota</taxon>
        <taxon>Desulfuromonadia</taxon>
        <taxon>Geobacterales</taxon>
        <taxon>Geobacteraceae</taxon>
        <taxon>Geobacter</taxon>
    </lineage>
</organism>
<comment type="caution">
    <text evidence="3">The sequence shown here is derived from an EMBL/GenBank/DDBJ whole genome shotgun (WGS) entry which is preliminary data.</text>
</comment>
<reference evidence="3" key="1">
    <citation type="submission" date="2022-12" db="EMBL/GenBank/DDBJ databases">
        <title>Reference genome sequencing for broad-spectrum identification of bacterial and archaeal isolates by mass spectrometry.</title>
        <authorList>
            <person name="Sekiguchi Y."/>
            <person name="Tourlousse D.M."/>
        </authorList>
    </citation>
    <scope>NUCLEOTIDE SEQUENCE</scope>
    <source>
        <strain evidence="3">H2</strain>
    </source>
</reference>
<keyword evidence="1" id="KW-1133">Transmembrane helix</keyword>
<protein>
    <recommendedName>
        <fullName evidence="2">DUF2062 domain-containing protein</fullName>
    </recommendedName>
</protein>
<feature type="domain" description="DUF2062" evidence="2">
    <location>
        <begin position="30"/>
        <end position="165"/>
    </location>
</feature>
<keyword evidence="1" id="KW-0472">Membrane</keyword>
<dbReference type="Pfam" id="PF09835">
    <property type="entry name" value="DUF2062"/>
    <property type="match status" value="1"/>
</dbReference>
<dbReference type="Proteomes" id="UP001144352">
    <property type="component" value="Unassembled WGS sequence"/>
</dbReference>
<sequence>MKWIDKAGGGPLDSVLCATTEEDVLDKEKWKKNIRAILSLDSHPGHIAAGLAVGVFISFTPFFSLHTVLAIAAAFIFRLNKLTCVTGAWVNTPFTVVPILAASYKLGRVVRGLPPQEFHFKGLHWTHLKSHAATLMIGTSLLGFAAALVSYALCYWLVVRFRKKDETLATLADEMEEVGEELE</sequence>
<dbReference type="InterPro" id="IPR018639">
    <property type="entry name" value="DUF2062"/>
</dbReference>
<keyword evidence="1" id="KW-0812">Transmembrane</keyword>
<dbReference type="PANTHER" id="PTHR40547">
    <property type="entry name" value="SLL0298 PROTEIN"/>
    <property type="match status" value="1"/>
</dbReference>
<evidence type="ECO:0000256" key="1">
    <source>
        <dbReference type="SAM" id="Phobius"/>
    </source>
</evidence>
<feature type="transmembrane region" description="Helical" evidence="1">
    <location>
        <begin position="84"/>
        <end position="104"/>
    </location>
</feature>
<name>A0A9W6FZA8_9BACT</name>
<dbReference type="EMBL" id="BSDS01000001">
    <property type="protein sequence ID" value="GLI37631.1"/>
    <property type="molecule type" value="Genomic_DNA"/>
</dbReference>
<gene>
    <name evidence="3" type="ORF">GHYDROH2_11320</name>
</gene>
<keyword evidence="4" id="KW-1185">Reference proteome</keyword>
<evidence type="ECO:0000259" key="2">
    <source>
        <dbReference type="Pfam" id="PF09835"/>
    </source>
</evidence>
<evidence type="ECO:0000313" key="4">
    <source>
        <dbReference type="Proteomes" id="UP001144352"/>
    </source>
</evidence>
<feature type="transmembrane region" description="Helical" evidence="1">
    <location>
        <begin position="132"/>
        <end position="158"/>
    </location>
</feature>
<dbReference type="AlphaFoldDB" id="A0A9W6FZA8"/>
<accession>A0A9W6FZA8</accession>
<evidence type="ECO:0000313" key="3">
    <source>
        <dbReference type="EMBL" id="GLI37631.1"/>
    </source>
</evidence>